<feature type="compositionally biased region" description="Basic and acidic residues" evidence="1">
    <location>
        <begin position="272"/>
        <end position="288"/>
    </location>
</feature>
<feature type="region of interest" description="Disordered" evidence="1">
    <location>
        <begin position="267"/>
        <end position="385"/>
    </location>
</feature>
<feature type="domain" description="C2H2-type" evidence="2">
    <location>
        <begin position="249"/>
        <end position="274"/>
    </location>
</feature>
<feature type="domain" description="C2H2-type" evidence="2">
    <location>
        <begin position="146"/>
        <end position="169"/>
    </location>
</feature>
<proteinExistence type="predicted"/>
<comment type="caution">
    <text evidence="3">The sequence shown here is derived from an EMBL/GenBank/DDBJ whole genome shotgun (WGS) entry which is preliminary data.</text>
</comment>
<dbReference type="SMART" id="SM00355">
    <property type="entry name" value="ZnF_C2H2"/>
    <property type="match status" value="5"/>
</dbReference>
<dbReference type="InterPro" id="IPR013087">
    <property type="entry name" value="Znf_C2H2_type"/>
</dbReference>
<dbReference type="Gene3D" id="3.30.160.60">
    <property type="entry name" value="Classic Zinc Finger"/>
    <property type="match status" value="1"/>
</dbReference>
<evidence type="ECO:0000313" key="3">
    <source>
        <dbReference type="EMBL" id="GMI31101.1"/>
    </source>
</evidence>
<organism evidence="3 4">
    <name type="scientific">Tetraparma gracilis</name>
    <dbReference type="NCBI Taxonomy" id="2962635"/>
    <lineage>
        <taxon>Eukaryota</taxon>
        <taxon>Sar</taxon>
        <taxon>Stramenopiles</taxon>
        <taxon>Ochrophyta</taxon>
        <taxon>Bolidophyceae</taxon>
        <taxon>Parmales</taxon>
        <taxon>Triparmaceae</taxon>
        <taxon>Tetraparma</taxon>
    </lineage>
</organism>
<feature type="region of interest" description="Disordered" evidence="1">
    <location>
        <begin position="221"/>
        <end position="246"/>
    </location>
</feature>
<dbReference type="EMBL" id="BRYB01003132">
    <property type="protein sequence ID" value="GMI31101.1"/>
    <property type="molecule type" value="Genomic_DNA"/>
</dbReference>
<feature type="compositionally biased region" description="Low complexity" evidence="1">
    <location>
        <begin position="316"/>
        <end position="326"/>
    </location>
</feature>
<evidence type="ECO:0000256" key="1">
    <source>
        <dbReference type="SAM" id="MobiDB-lite"/>
    </source>
</evidence>
<feature type="domain" description="C2H2-type" evidence="2">
    <location>
        <begin position="194"/>
        <end position="219"/>
    </location>
</feature>
<feature type="compositionally biased region" description="Basic and acidic residues" evidence="1">
    <location>
        <begin position="373"/>
        <end position="385"/>
    </location>
</feature>
<feature type="compositionally biased region" description="Basic and acidic residues" evidence="1">
    <location>
        <begin position="226"/>
        <end position="235"/>
    </location>
</feature>
<sequence>MLPRLADLAHVATADEPHYAAPDARKKLSAADKQKKAAYEKERIENKPFLHCSFIDAKGSKCPFQTKSPAHLSRHEGRVHGIGDWLEKQPSQPCGFEGCEYKTPYKGALVRHRTIVHGIGGPEAAAVIRKKQRESEQRWEERQPWRTCDECEYKTKYYKDLMRHVERSHLTPENPAAEARRLKDREYKSRQPLVTCEVEGCSYSTKRKDLLRRHQAAIHSIGESAEESKTRREKQAIYQRNRMAKQPDTACGIEDCKYHSRDAGALKKHRAAVHEQRDPSRKRTHEGETAAEQAAVPITAGPDGAQAGHGQPPADPAAASPDVRAPGNPGDVPVTDGGGTQAGHGQPPADPVSAPAPPFSMEGDTPLADDGESDARGKIGRRAEH</sequence>
<keyword evidence="4" id="KW-1185">Reference proteome</keyword>
<accession>A0ABQ6MS13</accession>
<reference evidence="3 4" key="1">
    <citation type="journal article" date="2023" name="Commun. Biol.">
        <title>Genome analysis of Parmales, the sister group of diatoms, reveals the evolutionary specialization of diatoms from phago-mixotrophs to photoautotrophs.</title>
        <authorList>
            <person name="Ban H."/>
            <person name="Sato S."/>
            <person name="Yoshikawa S."/>
            <person name="Yamada K."/>
            <person name="Nakamura Y."/>
            <person name="Ichinomiya M."/>
            <person name="Sato N."/>
            <person name="Blanc-Mathieu R."/>
            <person name="Endo H."/>
            <person name="Kuwata A."/>
            <person name="Ogata H."/>
        </authorList>
    </citation>
    <scope>NUCLEOTIDE SEQUENCE [LARGE SCALE GENOMIC DNA]</scope>
</reference>
<protein>
    <recommendedName>
        <fullName evidence="2">C2H2-type domain-containing protein</fullName>
    </recommendedName>
</protein>
<feature type="compositionally biased region" description="Pro residues" evidence="1">
    <location>
        <begin position="348"/>
        <end position="358"/>
    </location>
</feature>
<evidence type="ECO:0000313" key="4">
    <source>
        <dbReference type="Proteomes" id="UP001165060"/>
    </source>
</evidence>
<name>A0ABQ6MS13_9STRA</name>
<feature type="domain" description="C2H2-type" evidence="2">
    <location>
        <begin position="92"/>
        <end position="117"/>
    </location>
</feature>
<evidence type="ECO:0000259" key="2">
    <source>
        <dbReference type="SMART" id="SM00355"/>
    </source>
</evidence>
<feature type="domain" description="C2H2-type" evidence="2">
    <location>
        <begin position="50"/>
        <end position="80"/>
    </location>
</feature>
<dbReference type="Proteomes" id="UP001165060">
    <property type="component" value="Unassembled WGS sequence"/>
</dbReference>
<gene>
    <name evidence="3" type="ORF">TeGR_g4977</name>
</gene>